<dbReference type="HOGENOM" id="CLU_2917950_0_0_10"/>
<accession>W0F7N8</accession>
<sequence>MDSSLCRPFLNAIETTLARRFGSAYFLHNDNFFLAESLPEKISAVKNPWFGGDRSFNLPFQ</sequence>
<keyword evidence="2" id="KW-1185">Reference proteome</keyword>
<name>W0F7N8_9BACT</name>
<gene>
    <name evidence="1" type="ORF">NIASO_06215</name>
</gene>
<dbReference type="KEGG" id="nso:NIASO_06215"/>
<dbReference type="EMBL" id="CP007035">
    <property type="protein sequence ID" value="AHF17366.1"/>
    <property type="molecule type" value="Genomic_DNA"/>
</dbReference>
<organism evidence="1 2">
    <name type="scientific">Niabella soli DSM 19437</name>
    <dbReference type="NCBI Taxonomy" id="929713"/>
    <lineage>
        <taxon>Bacteria</taxon>
        <taxon>Pseudomonadati</taxon>
        <taxon>Bacteroidota</taxon>
        <taxon>Chitinophagia</taxon>
        <taxon>Chitinophagales</taxon>
        <taxon>Chitinophagaceae</taxon>
        <taxon>Niabella</taxon>
    </lineage>
</organism>
<evidence type="ECO:0000313" key="1">
    <source>
        <dbReference type="EMBL" id="AHF17366.1"/>
    </source>
</evidence>
<evidence type="ECO:0000313" key="2">
    <source>
        <dbReference type="Proteomes" id="UP000003586"/>
    </source>
</evidence>
<protein>
    <submittedName>
        <fullName evidence="1">Uncharacterized protein</fullName>
    </submittedName>
</protein>
<dbReference type="Proteomes" id="UP000003586">
    <property type="component" value="Chromosome"/>
</dbReference>
<dbReference type="AlphaFoldDB" id="W0F7N8"/>
<proteinExistence type="predicted"/>
<reference evidence="1 2" key="1">
    <citation type="submission" date="2013-12" db="EMBL/GenBank/DDBJ databases">
        <authorList>
            <consortium name="DOE Joint Genome Institute"/>
            <person name="Eisen J."/>
            <person name="Huntemann M."/>
            <person name="Han J."/>
            <person name="Chen A."/>
            <person name="Kyrpides N."/>
            <person name="Mavromatis K."/>
            <person name="Markowitz V."/>
            <person name="Palaniappan K."/>
            <person name="Ivanova N."/>
            <person name="Schaumberg A."/>
            <person name="Pati A."/>
            <person name="Liolios K."/>
            <person name="Nordberg H.P."/>
            <person name="Cantor M.N."/>
            <person name="Hua S.X."/>
            <person name="Woyke T."/>
        </authorList>
    </citation>
    <scope>NUCLEOTIDE SEQUENCE [LARGE SCALE GENOMIC DNA]</scope>
    <source>
        <strain evidence="2">DSM 19437</strain>
    </source>
</reference>